<name>A0A1R3IRC8_COCAP</name>
<keyword evidence="2" id="KW-0121">Carboxypeptidase</keyword>
<evidence type="ECO:0000313" key="3">
    <source>
        <dbReference type="Proteomes" id="UP000188268"/>
    </source>
</evidence>
<reference evidence="2 3" key="1">
    <citation type="submission" date="2013-09" db="EMBL/GenBank/DDBJ databases">
        <title>Corchorus capsularis genome sequencing.</title>
        <authorList>
            <person name="Alam M."/>
            <person name="Haque M.S."/>
            <person name="Islam M.S."/>
            <person name="Emdad E.M."/>
            <person name="Islam M.M."/>
            <person name="Ahmed B."/>
            <person name="Halim A."/>
            <person name="Hossen Q.M.M."/>
            <person name="Hossain M.Z."/>
            <person name="Ahmed R."/>
            <person name="Khan M.M."/>
            <person name="Islam R."/>
            <person name="Rashid M.M."/>
            <person name="Khan S.A."/>
            <person name="Rahman M.S."/>
            <person name="Alam M."/>
        </authorList>
    </citation>
    <scope>NUCLEOTIDE SEQUENCE [LARGE SCALE GENOMIC DNA]</scope>
    <source>
        <strain evidence="3">cv. CVL-1</strain>
        <tissue evidence="2">Whole seedling</tissue>
    </source>
</reference>
<dbReference type="Proteomes" id="UP000188268">
    <property type="component" value="Unassembled WGS sequence"/>
</dbReference>
<dbReference type="Gramene" id="OMO85126">
    <property type="protein sequence ID" value="OMO85126"/>
    <property type="gene ID" value="CCACVL1_10419"/>
</dbReference>
<keyword evidence="3" id="KW-1185">Reference proteome</keyword>
<dbReference type="EMBL" id="AWWV01009645">
    <property type="protein sequence ID" value="OMO85126.1"/>
    <property type="molecule type" value="Genomic_DNA"/>
</dbReference>
<sequence length="106" mass="11645">MADQNLPLHPSTVALREFMSAQKEAKEAKEAVRLAKAALDEAAAALLDGDDHPKIELKSREDLTMVKNLKQIYGFNGKVKISSPLPENVKSYLRSKAAELGIEVQD</sequence>
<keyword evidence="2" id="KW-0645">Protease</keyword>
<comment type="caution">
    <text evidence="2">The sequence shown here is derived from an EMBL/GenBank/DDBJ whole genome shotgun (WGS) entry which is preliminary data.</text>
</comment>
<gene>
    <name evidence="2" type="ORF">CCACVL1_10419</name>
</gene>
<keyword evidence="2" id="KW-0378">Hydrolase</keyword>
<accession>A0A1R3IRC8</accession>
<dbReference type="GO" id="GO:0004180">
    <property type="term" value="F:carboxypeptidase activity"/>
    <property type="evidence" value="ECO:0007669"/>
    <property type="project" value="UniProtKB-KW"/>
</dbReference>
<organism evidence="2 3">
    <name type="scientific">Corchorus capsularis</name>
    <name type="common">Jute</name>
    <dbReference type="NCBI Taxonomy" id="210143"/>
    <lineage>
        <taxon>Eukaryota</taxon>
        <taxon>Viridiplantae</taxon>
        <taxon>Streptophyta</taxon>
        <taxon>Embryophyta</taxon>
        <taxon>Tracheophyta</taxon>
        <taxon>Spermatophyta</taxon>
        <taxon>Magnoliopsida</taxon>
        <taxon>eudicotyledons</taxon>
        <taxon>Gunneridae</taxon>
        <taxon>Pentapetalae</taxon>
        <taxon>rosids</taxon>
        <taxon>malvids</taxon>
        <taxon>Malvales</taxon>
        <taxon>Malvaceae</taxon>
        <taxon>Grewioideae</taxon>
        <taxon>Apeibeae</taxon>
        <taxon>Corchorus</taxon>
    </lineage>
</organism>
<evidence type="ECO:0000313" key="2">
    <source>
        <dbReference type="EMBL" id="OMO85126.1"/>
    </source>
</evidence>
<proteinExistence type="predicted"/>
<feature type="coiled-coil region" evidence="1">
    <location>
        <begin position="18"/>
        <end position="45"/>
    </location>
</feature>
<dbReference type="AlphaFoldDB" id="A0A1R3IRC8"/>
<protein>
    <submittedName>
        <fullName evidence="2">Putative glutamate carboxypeptidase 2-like protein</fullName>
    </submittedName>
</protein>
<evidence type="ECO:0000256" key="1">
    <source>
        <dbReference type="SAM" id="Coils"/>
    </source>
</evidence>
<keyword evidence="1" id="KW-0175">Coiled coil</keyword>